<name>A0A0D2HPF1_CLAB1</name>
<reference evidence="2" key="1">
    <citation type="submission" date="2015-01" db="EMBL/GenBank/DDBJ databases">
        <title>The Genome Sequence of Cladophialophora bantiana CBS 173.52.</title>
        <authorList>
            <consortium name="The Broad Institute Genomics Platform"/>
            <person name="Cuomo C."/>
            <person name="de Hoog S."/>
            <person name="Gorbushina A."/>
            <person name="Stielow B."/>
            <person name="Teixiera M."/>
            <person name="Abouelleil A."/>
            <person name="Chapman S.B."/>
            <person name="Priest M."/>
            <person name="Young S.K."/>
            <person name="Wortman J."/>
            <person name="Nusbaum C."/>
            <person name="Birren B."/>
        </authorList>
    </citation>
    <scope>NUCLEOTIDE SEQUENCE [LARGE SCALE GENOMIC DNA]</scope>
    <source>
        <strain evidence="2">CBS 173.52</strain>
    </source>
</reference>
<dbReference type="GeneID" id="27696790"/>
<dbReference type="OrthoDB" id="3182339at2759"/>
<dbReference type="AlphaFoldDB" id="A0A0D2HPF1"/>
<proteinExistence type="predicted"/>
<keyword evidence="3" id="KW-1185">Reference proteome</keyword>
<evidence type="ECO:0000313" key="3">
    <source>
        <dbReference type="Proteomes" id="UP000053789"/>
    </source>
</evidence>
<gene>
    <name evidence="2" type="ORF">Z519_03862</name>
</gene>
<sequence>MWGQLVHFYRMEGCGPEAKYKLMFLTALICFGEEINMRAIPTLIAFAILDDLKTIDLPSWPSYSQFRPGFRPKIDYLRQLLTPCAQPSPPANAQSQNQKGRKAAESARKLHEVSVARRLVALAEFLCDQWPRPLPNFDGFSTDILDLEKASSLIAVEWNAMFRNHKFEEHMRQVQEVLDKHRSPEPLREGGLSKHAPSLTVPRGFPLICPHLLKKDGPRVKAHQTKVQNRASCHAARTPASHSHQDIRGLRRIVQRMSTSKSFVRQGYLRGLLDSITALEGYRSQPFEKIPVIYWIG</sequence>
<dbReference type="EMBL" id="KN846984">
    <property type="protein sequence ID" value="KIW95278.1"/>
    <property type="molecule type" value="Genomic_DNA"/>
</dbReference>
<evidence type="ECO:0000313" key="2">
    <source>
        <dbReference type="EMBL" id="KIW95278.1"/>
    </source>
</evidence>
<evidence type="ECO:0000256" key="1">
    <source>
        <dbReference type="SAM" id="MobiDB-lite"/>
    </source>
</evidence>
<accession>A0A0D2HPF1</accession>
<dbReference type="HOGENOM" id="CLU_936906_0_0_1"/>
<organism evidence="2 3">
    <name type="scientific">Cladophialophora bantiana (strain ATCC 10958 / CBS 173.52 / CDC B-1940 / NIH 8579)</name>
    <name type="common">Xylohypha bantiana</name>
    <dbReference type="NCBI Taxonomy" id="1442370"/>
    <lineage>
        <taxon>Eukaryota</taxon>
        <taxon>Fungi</taxon>
        <taxon>Dikarya</taxon>
        <taxon>Ascomycota</taxon>
        <taxon>Pezizomycotina</taxon>
        <taxon>Eurotiomycetes</taxon>
        <taxon>Chaetothyriomycetidae</taxon>
        <taxon>Chaetothyriales</taxon>
        <taxon>Herpotrichiellaceae</taxon>
        <taxon>Cladophialophora</taxon>
    </lineage>
</organism>
<dbReference type="RefSeq" id="XP_016621947.1">
    <property type="nucleotide sequence ID" value="XM_016761609.1"/>
</dbReference>
<protein>
    <submittedName>
        <fullName evidence="2">Uncharacterized protein</fullName>
    </submittedName>
</protein>
<feature type="region of interest" description="Disordered" evidence="1">
    <location>
        <begin position="86"/>
        <end position="106"/>
    </location>
</feature>
<dbReference type="Proteomes" id="UP000053789">
    <property type="component" value="Unassembled WGS sequence"/>
</dbReference>